<dbReference type="Pfam" id="PF06545">
    <property type="entry name" value="AllG"/>
    <property type="match status" value="1"/>
</dbReference>
<organism evidence="1 2">
    <name type="scientific">Advenella kashmirensis</name>
    <dbReference type="NCBI Taxonomy" id="310575"/>
    <lineage>
        <taxon>Bacteria</taxon>
        <taxon>Pseudomonadati</taxon>
        <taxon>Pseudomonadota</taxon>
        <taxon>Betaproteobacteria</taxon>
        <taxon>Burkholderiales</taxon>
        <taxon>Alcaligenaceae</taxon>
    </lineage>
</organism>
<dbReference type="Proteomes" id="UP000264036">
    <property type="component" value="Unassembled WGS sequence"/>
</dbReference>
<dbReference type="EMBL" id="DOEK01000030">
    <property type="protein sequence ID" value="HBP30750.1"/>
    <property type="molecule type" value="Genomic_DNA"/>
</dbReference>
<name>A0A356LIB6_9BURK</name>
<evidence type="ECO:0000313" key="1">
    <source>
        <dbReference type="EMBL" id="HBP30750.1"/>
    </source>
</evidence>
<dbReference type="Gene3D" id="3.90.1700.10">
    <property type="entry name" value="v583 domain like"/>
    <property type="match status" value="1"/>
</dbReference>
<comment type="caution">
    <text evidence="1">The sequence shown here is derived from an EMBL/GenBank/DDBJ whole genome shotgun (WGS) entry which is preliminary data.</text>
</comment>
<dbReference type="InterPro" id="IPR024033">
    <property type="entry name" value="OXTCase_su_AllG_h-dom"/>
</dbReference>
<accession>A0A356LIB6</accession>
<proteinExistence type="predicted"/>
<dbReference type="Gene3D" id="1.10.10.660">
    <property type="entry name" value="conserved protein of unknown function from Enterococcus faecalis V583"/>
    <property type="match status" value="1"/>
</dbReference>
<reference evidence="1 2" key="1">
    <citation type="journal article" date="2018" name="Nat. Biotechnol.">
        <title>A standardized bacterial taxonomy based on genome phylogeny substantially revises the tree of life.</title>
        <authorList>
            <person name="Parks D.H."/>
            <person name="Chuvochina M."/>
            <person name="Waite D.W."/>
            <person name="Rinke C."/>
            <person name="Skarshewski A."/>
            <person name="Chaumeil P.A."/>
            <person name="Hugenholtz P."/>
        </authorList>
    </citation>
    <scope>NUCLEOTIDE SEQUENCE [LARGE SCALE GENOMIC DNA]</scope>
    <source>
        <strain evidence="1">UBA10707</strain>
    </source>
</reference>
<dbReference type="Gene3D" id="3.90.1710.10">
    <property type="entry name" value="Enterococcus faecalis V583 domain"/>
    <property type="match status" value="1"/>
</dbReference>
<protein>
    <recommendedName>
        <fullName evidence="3">DUF1116 domain-containing protein</fullName>
    </recommendedName>
</protein>
<evidence type="ECO:0000313" key="2">
    <source>
        <dbReference type="Proteomes" id="UP000264036"/>
    </source>
</evidence>
<dbReference type="AlphaFoldDB" id="A0A356LIB6"/>
<sequence>MTPNTTCLPLRPIEAHVNPYQGALWSGVRRLCDVLPALDPHVLLHAGPPFVGQPVPAPVRHAAAQALIFEGAAVDLATGLALLDSAVYQLEPAQDHGVVTPLAQVVSNRMPVMIVGDSTHVRYAPLAEGPPPALRFGSADSQCAETMRTLADMALDELNNFLASQPLHVESVIAAALAQGDECHSRTAAANAAMVRALTPSLGLTEQLAGNQGFVLPLIMAASAWALAARGGEVASVGGNGVSFGLRLAASTQWRTCPADPPTGHRFDGKAGLTALGAIGDSAVVDFCGLGGQALQHAPALLQDWQALLPVDWAQRSELLLDSAGLVSPMLITQHGITPIIHLALLDASGQDGLLGRGFYLPPVHLFEPDTIVGAQS</sequence>
<gene>
    <name evidence="1" type="ORF">DD666_15185</name>
</gene>
<dbReference type="InterPro" id="IPR009499">
    <property type="entry name" value="AllG-like"/>
</dbReference>
<evidence type="ECO:0008006" key="3">
    <source>
        <dbReference type="Google" id="ProtNLM"/>
    </source>
</evidence>